<proteinExistence type="inferred from homology"/>
<protein>
    <submittedName>
        <fullName evidence="7">18654_t:CDS:1</fullName>
    </submittedName>
</protein>
<evidence type="ECO:0000313" key="7">
    <source>
        <dbReference type="EMBL" id="CAG8574986.1"/>
    </source>
</evidence>
<dbReference type="PANTHER" id="PTHR43350:SF19">
    <property type="entry name" value="D-GULOSIDE 3-DEHYDROGENASE"/>
    <property type="match status" value="1"/>
</dbReference>
<name>A0A9N9FZY5_9GLOM</name>
<evidence type="ECO:0000256" key="3">
    <source>
        <dbReference type="ARBA" id="ARBA00022723"/>
    </source>
</evidence>
<feature type="domain" description="Alcohol dehydrogenase-like N-terminal" evidence="6">
    <location>
        <begin position="71"/>
        <end position="176"/>
    </location>
</feature>
<sequence length="528" mass="58698">MSFSLTASNPTVVKTSKGEDKIICVEFKVPEYNRDASFSLAKYSFRAKSENPDIDEGWIVYRNDESFLTVGKGYVVVKGKYCGICSTDLARRFLPFELPQIIGHEAVAIHQSKPVVIEINASHFARGITNESTCPFCNNGLSTQCPDRITLGINQQPGGLAPYILAPINAIVPIPDNLGLKASILVEPFAAALHAVETTPPSNGHEVAVLGPRKLGILILAALYSYRKKYNIDFTTTAIFHKDPPPQPLSDLAQQFDAQITTSSSLFPDQKFDIIFDTTGSPEGFLHAIKLCKKILHLKSTHGREVCGVRRMTDLVVEEFSLLRFEQKSLGFSWPGEILGKRRNPNVFVSPSVDEKVVKSIKDTGRNVIILEITHALEYVKQWIEQSRSGKIEDENLTKSPVPRFDLAVVGKIEEVDSIIRPNDSEEISILRPRGAILYAPSLSVKEDNISKEMNLLKKALQEDNIQIWSTRCGNLSNSIEMLSSNENITKILEEKMISREIKLQDIRDGFSLAASENIIKVVVDVEC</sequence>
<evidence type="ECO:0000256" key="5">
    <source>
        <dbReference type="ARBA" id="ARBA00023002"/>
    </source>
</evidence>
<evidence type="ECO:0000256" key="4">
    <source>
        <dbReference type="ARBA" id="ARBA00022833"/>
    </source>
</evidence>
<dbReference type="EMBL" id="CAJVPY010002892">
    <property type="protein sequence ID" value="CAG8574986.1"/>
    <property type="molecule type" value="Genomic_DNA"/>
</dbReference>
<dbReference type="SUPFAM" id="SSF50129">
    <property type="entry name" value="GroES-like"/>
    <property type="match status" value="1"/>
</dbReference>
<keyword evidence="3" id="KW-0479">Metal-binding</keyword>
<comment type="caution">
    <text evidence="7">The sequence shown here is derived from an EMBL/GenBank/DDBJ whole genome shotgun (WGS) entry which is preliminary data.</text>
</comment>
<accession>A0A9N9FZY5</accession>
<dbReference type="PANTHER" id="PTHR43350">
    <property type="entry name" value="NAD-DEPENDENT ALCOHOL DEHYDROGENASE"/>
    <property type="match status" value="1"/>
</dbReference>
<comment type="similarity">
    <text evidence="2">Belongs to the zinc-containing alcohol dehydrogenase family.</text>
</comment>
<dbReference type="Gene3D" id="3.90.180.10">
    <property type="entry name" value="Medium-chain alcohol dehydrogenases, catalytic domain"/>
    <property type="match status" value="1"/>
</dbReference>
<dbReference type="InterPro" id="IPR011032">
    <property type="entry name" value="GroES-like_sf"/>
</dbReference>
<keyword evidence="4" id="KW-0862">Zinc</keyword>
<dbReference type="Proteomes" id="UP000789405">
    <property type="component" value="Unassembled WGS sequence"/>
</dbReference>
<evidence type="ECO:0000313" key="8">
    <source>
        <dbReference type="Proteomes" id="UP000789405"/>
    </source>
</evidence>
<evidence type="ECO:0000256" key="1">
    <source>
        <dbReference type="ARBA" id="ARBA00001947"/>
    </source>
</evidence>
<dbReference type="InterPro" id="IPR013154">
    <property type="entry name" value="ADH-like_N"/>
</dbReference>
<dbReference type="GO" id="GO:0016491">
    <property type="term" value="F:oxidoreductase activity"/>
    <property type="evidence" value="ECO:0007669"/>
    <property type="project" value="UniProtKB-KW"/>
</dbReference>
<comment type="cofactor">
    <cofactor evidence="1">
        <name>Zn(2+)</name>
        <dbReference type="ChEBI" id="CHEBI:29105"/>
    </cofactor>
</comment>
<dbReference type="Gene3D" id="3.40.50.720">
    <property type="entry name" value="NAD(P)-binding Rossmann-like Domain"/>
    <property type="match status" value="1"/>
</dbReference>
<dbReference type="Pfam" id="PF08240">
    <property type="entry name" value="ADH_N"/>
    <property type="match status" value="1"/>
</dbReference>
<reference evidence="7" key="1">
    <citation type="submission" date="2021-06" db="EMBL/GenBank/DDBJ databases">
        <authorList>
            <person name="Kallberg Y."/>
            <person name="Tangrot J."/>
            <person name="Rosling A."/>
        </authorList>
    </citation>
    <scope>NUCLEOTIDE SEQUENCE</scope>
    <source>
        <strain evidence="7">MA453B</strain>
    </source>
</reference>
<keyword evidence="5" id="KW-0560">Oxidoreductase</keyword>
<dbReference type="GO" id="GO:0046872">
    <property type="term" value="F:metal ion binding"/>
    <property type="evidence" value="ECO:0007669"/>
    <property type="project" value="UniProtKB-KW"/>
</dbReference>
<evidence type="ECO:0000256" key="2">
    <source>
        <dbReference type="ARBA" id="ARBA00008072"/>
    </source>
</evidence>
<organism evidence="7 8">
    <name type="scientific">Dentiscutata erythropus</name>
    <dbReference type="NCBI Taxonomy" id="1348616"/>
    <lineage>
        <taxon>Eukaryota</taxon>
        <taxon>Fungi</taxon>
        <taxon>Fungi incertae sedis</taxon>
        <taxon>Mucoromycota</taxon>
        <taxon>Glomeromycotina</taxon>
        <taxon>Glomeromycetes</taxon>
        <taxon>Diversisporales</taxon>
        <taxon>Gigasporaceae</taxon>
        <taxon>Dentiscutata</taxon>
    </lineage>
</organism>
<dbReference type="AlphaFoldDB" id="A0A9N9FZY5"/>
<evidence type="ECO:0000259" key="6">
    <source>
        <dbReference type="Pfam" id="PF08240"/>
    </source>
</evidence>
<gene>
    <name evidence="7" type="ORF">DERYTH_LOCUS6396</name>
</gene>
<dbReference type="OrthoDB" id="3941538at2759"/>
<keyword evidence="8" id="KW-1185">Reference proteome</keyword>